<feature type="compositionally biased region" description="Polar residues" evidence="6">
    <location>
        <begin position="59"/>
        <end position="70"/>
    </location>
</feature>
<evidence type="ECO:0000256" key="4">
    <source>
        <dbReference type="ARBA" id="ARBA00022833"/>
    </source>
</evidence>
<dbReference type="InterPro" id="IPR056511">
    <property type="entry name" value="IDM1_C"/>
</dbReference>
<evidence type="ECO:0000256" key="2">
    <source>
        <dbReference type="ARBA" id="ARBA00022723"/>
    </source>
</evidence>
<accession>A0A5N6NUF7</accession>
<dbReference type="InterPro" id="IPR042163">
    <property type="entry name" value="PHF12"/>
</dbReference>
<dbReference type="SMART" id="SM00249">
    <property type="entry name" value="PHD"/>
    <property type="match status" value="1"/>
</dbReference>
<feature type="domain" description="Zinc finger PHD-type" evidence="7">
    <location>
        <begin position="534"/>
        <end position="573"/>
    </location>
</feature>
<comment type="caution">
    <text evidence="8">The sequence shown here is derived from an EMBL/GenBank/DDBJ whole genome shotgun (WGS) entry which is preliminary data.</text>
</comment>
<gene>
    <name evidence="8" type="ORF">E3N88_17846</name>
</gene>
<dbReference type="GO" id="GO:0003714">
    <property type="term" value="F:transcription corepressor activity"/>
    <property type="evidence" value="ECO:0007669"/>
    <property type="project" value="InterPro"/>
</dbReference>
<dbReference type="GO" id="GO:0006357">
    <property type="term" value="P:regulation of transcription by RNA polymerase II"/>
    <property type="evidence" value="ECO:0007669"/>
    <property type="project" value="TreeGrafter"/>
</dbReference>
<dbReference type="AlphaFoldDB" id="A0A5N6NUF7"/>
<evidence type="ECO:0000256" key="6">
    <source>
        <dbReference type="SAM" id="MobiDB-lite"/>
    </source>
</evidence>
<organism evidence="8 9">
    <name type="scientific">Mikania micrantha</name>
    <name type="common">bitter vine</name>
    <dbReference type="NCBI Taxonomy" id="192012"/>
    <lineage>
        <taxon>Eukaryota</taxon>
        <taxon>Viridiplantae</taxon>
        <taxon>Streptophyta</taxon>
        <taxon>Embryophyta</taxon>
        <taxon>Tracheophyta</taxon>
        <taxon>Spermatophyta</taxon>
        <taxon>Magnoliopsida</taxon>
        <taxon>eudicotyledons</taxon>
        <taxon>Gunneridae</taxon>
        <taxon>Pentapetalae</taxon>
        <taxon>asterids</taxon>
        <taxon>campanulids</taxon>
        <taxon>Asterales</taxon>
        <taxon>Asteraceae</taxon>
        <taxon>Asteroideae</taxon>
        <taxon>Heliantheae alliance</taxon>
        <taxon>Eupatorieae</taxon>
        <taxon>Mikania</taxon>
    </lineage>
</organism>
<dbReference type="SUPFAM" id="SSF57903">
    <property type="entry name" value="FYVE/PHD zinc finger"/>
    <property type="match status" value="1"/>
</dbReference>
<dbReference type="GO" id="GO:0008270">
    <property type="term" value="F:zinc ion binding"/>
    <property type="evidence" value="ECO:0007669"/>
    <property type="project" value="UniProtKB-KW"/>
</dbReference>
<keyword evidence="3" id="KW-0863">Zinc-finger</keyword>
<dbReference type="Pfam" id="PF23209">
    <property type="entry name" value="IDM1_C"/>
    <property type="match status" value="1"/>
</dbReference>
<name>A0A5N6NUF7_9ASTR</name>
<dbReference type="InterPro" id="IPR019787">
    <property type="entry name" value="Znf_PHD-finger"/>
</dbReference>
<feature type="region of interest" description="Disordered" evidence="6">
    <location>
        <begin position="51"/>
        <end position="71"/>
    </location>
</feature>
<evidence type="ECO:0000313" key="9">
    <source>
        <dbReference type="Proteomes" id="UP000326396"/>
    </source>
</evidence>
<evidence type="ECO:0000313" key="8">
    <source>
        <dbReference type="EMBL" id="KAD5317900.1"/>
    </source>
</evidence>
<sequence length="924" mass="104431">MKDLGGRSRRSGTVIKKKSSSGCLIIKKITDSVAGDSGFSDSSSRNLFKYPKGKKRSHVVQSDSESSDSACETIRHHNGSVPYKGASRGLDVFEFDEYDRFDDNRIRKDSNDGRYRWNTYRQSGDRMESGNGGCRPASGITNRFEIKDDECDLPLSVLRKKHRLSSGKSIRLQGKNGVLKVMVNENKQMGISHSSYDDRVVVDNLKERKKLLHRDARDRQTSVYEDANKKKTETKSLFHSDSVHMRKPIVYKSKKKSHSQGELVKNGGTVKKVSGIKGKECKIKRGTGTEKQILREKIKKILVEGGWTIDYRPRRNRDYLDAVYINPSGTGYWSIIKAYDAFQKEEEGNFKDGDLRDEILGKLTRQTQKKKEMELKNKREFEDIEEEKFTSYGRKSRKIDRCSLLVRGYDKAENNDGFVPYSGRRTLLSWLIDSGVVQLREHVEYMNPRKTQILQKGWITNDGIHCTCCSEIVTVSKFEAHAGSKFEHPFPNIFLESGKSLLQCQIDAWNKLGELERTGFYTVDADGDDPNDDTCGLCGDGGDLICCDGCPSTFHQTCLDLPVPFDTICFPKVIGSVQIVPANIVKSHVRMSLKLHLCATFVRKNVILLIPSKNGILACWSQLLVERQVLDVADHESCRPEIEVKQIKSDYPNLSFCGHECHELYSQLQKLVGVKHKLDSEFSWSFFHRSELLDDLSSVELSQRVACNSMLAVAMSVMDECFLPFTDRRSGINLIRNVVFNCGSNLSRLNYSGFFTAILEKGDEVACAASIRIHGTRLAEMPFIGTRHIYRRQGMCRRLLSAIEMALSSLQVEKLMIPAIPEHMDTWTDVFGFYPLEESDKQELKCMNMVVFPRTDMLQKSLKTHDSGSPSGSVDAHFDFEPNAQNGICFHKPQPQLSGMESVSIDAHCEPPSSDVGIATTVKE</sequence>
<comment type="subcellular location">
    <subcellularLocation>
        <location evidence="1">Nucleus</location>
    </subcellularLocation>
</comment>
<dbReference type="InterPro" id="IPR054292">
    <property type="entry name" value="DUF7028"/>
</dbReference>
<evidence type="ECO:0000259" key="7">
    <source>
        <dbReference type="SMART" id="SM00249"/>
    </source>
</evidence>
<dbReference type="Pfam" id="PF22970">
    <property type="entry name" value="DUF7028"/>
    <property type="match status" value="1"/>
</dbReference>
<keyword evidence="9" id="KW-1185">Reference proteome</keyword>
<protein>
    <recommendedName>
        <fullName evidence="7">Zinc finger PHD-type domain-containing protein</fullName>
    </recommendedName>
</protein>
<keyword evidence="4" id="KW-0862">Zinc</keyword>
<dbReference type="EMBL" id="SZYD01000009">
    <property type="protein sequence ID" value="KAD5317900.1"/>
    <property type="molecule type" value="Genomic_DNA"/>
</dbReference>
<dbReference type="Proteomes" id="UP000326396">
    <property type="component" value="Linkage Group LG17"/>
</dbReference>
<dbReference type="PANTHER" id="PTHR46309">
    <property type="entry name" value="PHD FINGER PROTEIN 12"/>
    <property type="match status" value="1"/>
</dbReference>
<evidence type="ECO:0000256" key="1">
    <source>
        <dbReference type="ARBA" id="ARBA00004123"/>
    </source>
</evidence>
<dbReference type="OrthoDB" id="429143at2759"/>
<dbReference type="GO" id="GO:0005634">
    <property type="term" value="C:nucleus"/>
    <property type="evidence" value="ECO:0007669"/>
    <property type="project" value="UniProtKB-SubCell"/>
</dbReference>
<dbReference type="InterPro" id="IPR011011">
    <property type="entry name" value="Znf_FYVE_PHD"/>
</dbReference>
<keyword evidence="5" id="KW-0539">Nucleus</keyword>
<reference evidence="8 9" key="1">
    <citation type="submission" date="2019-05" db="EMBL/GenBank/DDBJ databases">
        <title>Mikania micrantha, genome provides insights into the molecular mechanism of rapid growth.</title>
        <authorList>
            <person name="Liu B."/>
        </authorList>
    </citation>
    <scope>NUCLEOTIDE SEQUENCE [LARGE SCALE GENOMIC DNA]</scope>
    <source>
        <strain evidence="8">NLD-2019</strain>
        <tissue evidence="8">Leaf</tissue>
    </source>
</reference>
<evidence type="ECO:0000256" key="5">
    <source>
        <dbReference type="ARBA" id="ARBA00023242"/>
    </source>
</evidence>
<dbReference type="Gene3D" id="3.30.40.10">
    <property type="entry name" value="Zinc/RING finger domain, C3HC4 (zinc finger)"/>
    <property type="match status" value="1"/>
</dbReference>
<dbReference type="Pfam" id="PF16135">
    <property type="entry name" value="TDBD"/>
    <property type="match status" value="1"/>
</dbReference>
<proteinExistence type="predicted"/>
<evidence type="ECO:0000256" key="3">
    <source>
        <dbReference type="ARBA" id="ARBA00022771"/>
    </source>
</evidence>
<dbReference type="Pfam" id="PF00628">
    <property type="entry name" value="PHD"/>
    <property type="match status" value="1"/>
</dbReference>
<dbReference type="PANTHER" id="PTHR46309:SF1">
    <property type="entry name" value="PHD FINGER PROTEIN 12"/>
    <property type="match status" value="1"/>
</dbReference>
<dbReference type="InterPro" id="IPR013083">
    <property type="entry name" value="Znf_RING/FYVE/PHD"/>
</dbReference>
<dbReference type="InterPro" id="IPR001965">
    <property type="entry name" value="Znf_PHD"/>
</dbReference>
<dbReference type="InterPro" id="IPR032308">
    <property type="entry name" value="TDBD"/>
</dbReference>
<keyword evidence="2" id="KW-0479">Metal-binding</keyword>